<accession>A0A419F385</accession>
<sequence>MSVYNETQYLRSAIDSVLAQTFPAFEFLIVDDGSCRGTKDILATYTDRRIRVFVNRTNIGLTRSLNLAISQARGKYITRLDSDDISYPSRLQRQFEFLETHPDYSFVGTQCAFLDPEGRIRQISKYPCSDEEIKKYVWKNSPFSGASVMCVKHDLVECGGYRELFQYAQDYDLWLRVTEKFNVANLADVLYGIRYHRRSITLQKFFLQSNFAELARRFALMRAETGSDLIMRGEFDRVKEEIASWHPDCILDGMRIRSASALKLLEFIAPWGRLSDVFSLWLTSLFNNPLDQKVWNSIVSGPVGLRLKKMLKGSILGGGNA</sequence>
<dbReference type="Gene3D" id="3.90.550.10">
    <property type="entry name" value="Spore Coat Polysaccharide Biosynthesis Protein SpsA, Chain A"/>
    <property type="match status" value="1"/>
</dbReference>
<reference evidence="5 6" key="1">
    <citation type="journal article" date="2017" name="ISME J.">
        <title>Energy and carbon metabolisms in a deep terrestrial subsurface fluid microbial community.</title>
        <authorList>
            <person name="Momper L."/>
            <person name="Jungbluth S.P."/>
            <person name="Lee M.D."/>
            <person name="Amend J.P."/>
        </authorList>
    </citation>
    <scope>NUCLEOTIDE SEQUENCE [LARGE SCALE GENOMIC DNA]</scope>
    <source>
        <strain evidence="5">SURF_17</strain>
    </source>
</reference>
<evidence type="ECO:0000313" key="5">
    <source>
        <dbReference type="EMBL" id="RJP72846.1"/>
    </source>
</evidence>
<keyword evidence="2" id="KW-0328">Glycosyltransferase</keyword>
<evidence type="ECO:0000256" key="3">
    <source>
        <dbReference type="ARBA" id="ARBA00022679"/>
    </source>
</evidence>
<name>A0A419F385_9BACT</name>
<gene>
    <name evidence="5" type="ORF">C4532_05290</name>
</gene>
<proteinExistence type="inferred from homology"/>
<dbReference type="EMBL" id="QZKI01000037">
    <property type="protein sequence ID" value="RJP72846.1"/>
    <property type="molecule type" value="Genomic_DNA"/>
</dbReference>
<dbReference type="PANTHER" id="PTHR43685">
    <property type="entry name" value="GLYCOSYLTRANSFERASE"/>
    <property type="match status" value="1"/>
</dbReference>
<dbReference type="SUPFAM" id="SSF53448">
    <property type="entry name" value="Nucleotide-diphospho-sugar transferases"/>
    <property type="match status" value="1"/>
</dbReference>
<evidence type="ECO:0000256" key="1">
    <source>
        <dbReference type="ARBA" id="ARBA00006739"/>
    </source>
</evidence>
<evidence type="ECO:0000313" key="6">
    <source>
        <dbReference type="Proteomes" id="UP000285961"/>
    </source>
</evidence>
<dbReference type="InterPro" id="IPR029044">
    <property type="entry name" value="Nucleotide-diphossugar_trans"/>
</dbReference>
<dbReference type="InterPro" id="IPR050834">
    <property type="entry name" value="Glycosyltransf_2"/>
</dbReference>
<dbReference type="InterPro" id="IPR001173">
    <property type="entry name" value="Glyco_trans_2-like"/>
</dbReference>
<keyword evidence="3 5" id="KW-0808">Transferase</keyword>
<feature type="domain" description="Glycosyltransferase 2-like" evidence="4">
    <location>
        <begin position="1"/>
        <end position="144"/>
    </location>
</feature>
<dbReference type="Proteomes" id="UP000285961">
    <property type="component" value="Unassembled WGS sequence"/>
</dbReference>
<dbReference type="GO" id="GO:0016757">
    <property type="term" value="F:glycosyltransferase activity"/>
    <property type="evidence" value="ECO:0007669"/>
    <property type="project" value="UniProtKB-KW"/>
</dbReference>
<organism evidence="5 6">
    <name type="scientific">Candidatus Abyssobacteria bacterium SURF_17</name>
    <dbReference type="NCBI Taxonomy" id="2093361"/>
    <lineage>
        <taxon>Bacteria</taxon>
        <taxon>Pseudomonadati</taxon>
        <taxon>Candidatus Hydrogenedentota</taxon>
        <taxon>Candidatus Abyssobacteria</taxon>
    </lineage>
</organism>
<comment type="similarity">
    <text evidence="1">Belongs to the glycosyltransferase 2 family.</text>
</comment>
<protein>
    <submittedName>
        <fullName evidence="5">Glycosyltransferase</fullName>
    </submittedName>
</protein>
<evidence type="ECO:0000259" key="4">
    <source>
        <dbReference type="Pfam" id="PF00535"/>
    </source>
</evidence>
<comment type="caution">
    <text evidence="5">The sequence shown here is derived from an EMBL/GenBank/DDBJ whole genome shotgun (WGS) entry which is preliminary data.</text>
</comment>
<evidence type="ECO:0000256" key="2">
    <source>
        <dbReference type="ARBA" id="ARBA00022676"/>
    </source>
</evidence>
<dbReference type="PANTHER" id="PTHR43685:SF5">
    <property type="entry name" value="GLYCOSYLTRANSFERASE EPSE-RELATED"/>
    <property type="match status" value="1"/>
</dbReference>
<dbReference type="Pfam" id="PF00535">
    <property type="entry name" value="Glycos_transf_2"/>
    <property type="match status" value="1"/>
</dbReference>
<dbReference type="AlphaFoldDB" id="A0A419F385"/>